<dbReference type="PIRSF" id="PIRSF007663">
    <property type="entry name" value="UCP007663"/>
    <property type="match status" value="1"/>
</dbReference>
<dbReference type="EMBL" id="PDLN01000025">
    <property type="protein sequence ID" value="RDW56610.1"/>
    <property type="molecule type" value="Genomic_DNA"/>
</dbReference>
<accession>A0A3D8Q4L0</accession>
<gene>
    <name evidence="4" type="ORF">BP5796_13075</name>
</gene>
<evidence type="ECO:0000259" key="1">
    <source>
        <dbReference type="Pfam" id="PF14498"/>
    </source>
</evidence>
<evidence type="ECO:0000313" key="5">
    <source>
        <dbReference type="Proteomes" id="UP000256328"/>
    </source>
</evidence>
<evidence type="ECO:0000259" key="3">
    <source>
        <dbReference type="Pfam" id="PF22124"/>
    </source>
</evidence>
<dbReference type="InterPro" id="IPR049053">
    <property type="entry name" value="AFCA-like_C"/>
</dbReference>
<dbReference type="InterPro" id="IPR054363">
    <property type="entry name" value="GH95_cat"/>
</dbReference>
<proteinExistence type="predicted"/>
<keyword evidence="5" id="KW-1185">Reference proteome</keyword>
<dbReference type="InterPro" id="IPR027414">
    <property type="entry name" value="GH95_N_dom"/>
</dbReference>
<dbReference type="GO" id="GO:0005975">
    <property type="term" value="P:carbohydrate metabolic process"/>
    <property type="evidence" value="ECO:0007669"/>
    <property type="project" value="InterPro"/>
</dbReference>
<feature type="domain" description="Alpha fucosidase A-like C-terminal" evidence="2">
    <location>
        <begin position="701"/>
        <end position="743"/>
    </location>
</feature>
<organism evidence="4 5">
    <name type="scientific">Coleophoma crateriformis</name>
    <dbReference type="NCBI Taxonomy" id="565419"/>
    <lineage>
        <taxon>Eukaryota</taxon>
        <taxon>Fungi</taxon>
        <taxon>Dikarya</taxon>
        <taxon>Ascomycota</taxon>
        <taxon>Pezizomycotina</taxon>
        <taxon>Leotiomycetes</taxon>
        <taxon>Helotiales</taxon>
        <taxon>Dermateaceae</taxon>
        <taxon>Coleophoma</taxon>
    </lineage>
</organism>
<dbReference type="InterPro" id="IPR008928">
    <property type="entry name" value="6-hairpin_glycosidase_sf"/>
</dbReference>
<feature type="domain" description="Glycosyl hydrolase family 95 catalytic" evidence="3">
    <location>
        <begin position="282"/>
        <end position="690"/>
    </location>
</feature>
<dbReference type="PANTHER" id="PTHR31084">
    <property type="entry name" value="ALPHA-L-FUCOSIDASE 2"/>
    <property type="match status" value="1"/>
</dbReference>
<dbReference type="Pfam" id="PF22124">
    <property type="entry name" value="Glyco_hydro_95_cat"/>
    <property type="match status" value="1"/>
</dbReference>
<dbReference type="Gene3D" id="1.50.10.10">
    <property type="match status" value="1"/>
</dbReference>
<dbReference type="FunFam" id="1.50.10.10:FF:000028">
    <property type="entry name" value="Alpha-L-fucosidase 2"/>
    <property type="match status" value="1"/>
</dbReference>
<dbReference type="AlphaFoldDB" id="A0A3D8Q4L0"/>
<name>A0A3D8Q4L0_9HELO</name>
<dbReference type="InterPro" id="IPR012341">
    <property type="entry name" value="6hp_glycosidase-like_sf"/>
</dbReference>
<dbReference type="SUPFAM" id="SSF48208">
    <property type="entry name" value="Six-hairpin glycosidases"/>
    <property type="match status" value="1"/>
</dbReference>
<dbReference type="Pfam" id="PF14498">
    <property type="entry name" value="Glyco_hyd_65N_2"/>
    <property type="match status" value="1"/>
</dbReference>
<dbReference type="Proteomes" id="UP000256328">
    <property type="component" value="Unassembled WGS sequence"/>
</dbReference>
<feature type="domain" description="Glycosyl hydrolase family 95 N-terminal" evidence="1">
    <location>
        <begin position="11"/>
        <end position="264"/>
    </location>
</feature>
<evidence type="ECO:0000259" key="2">
    <source>
        <dbReference type="Pfam" id="PF21307"/>
    </source>
</evidence>
<dbReference type="GO" id="GO:0004560">
    <property type="term" value="F:alpha-L-fucosidase activity"/>
    <property type="evidence" value="ECO:0007669"/>
    <property type="project" value="InterPro"/>
</dbReference>
<sequence length="783" mass="87434">MREETGQELKLRYGAPAASWDEALPVGNGRLGAMMFGGTMTEHLKLNEDSVWYGGEPTPRRTPKDALKNLARLRHLIRSELHQEAEELVRNAFFATPYSQRHYEPLGDVILDFGHTFGNVEHYERTLDLERATTAVSYIHHGVKYSRQLFASFPDQVLVMQLDSQSTRTKFTIRVTRLSDKEYATDEFLDSVQAEETSGEGRGNWEGRIIMHATPGGRASNNFCLVLAVRCNDEGGTVTAIGNCLVVDSSRVTIIISAQSKYRHHDVETSALKDVEAALAQEAILTRHVNDYQSLFKRMQLRLSSQDCALHTNQRLQDVREGSLDPGLVALYHNYGRYLLISCSRNGPKSTRPLPANLQGIWNPSFQPAWGCKFTININIQMNYWPANICNLSDCEEPLFNLMQPMADNGKKTASEMYGCGGWVAHSNTDIWADTDPQDRWMPGTLWPFGGVWLCIHIWERYLFTRDKDFLRRMFNIYRGSVEFLNNFLIPNATGTYLVTSPSLSPENSFLIPGSDRKVGTLCEGSAMDMQLTNALFTGFAHILSELDIADDLLSSVQEKQRKLPPASIGVFGQLQEWQQDYEEAEPGHRHTSHLWALYPGRDITPETTADLAKASEVVLSRRAMHGGGHTGWSRAWLINLYARLGDPEGCLKHVTELLSKSTLPNLLDTHPPFQIDGNFGGCAGVIEMLIQSHEMGPNGTIIRLLPACPSAWDSGSLSGVCARGGLELDFAWENGRILGPVVLRTRTSTSATGVIVFPSGHNVRFLCQGHTEVVETSDQHHL</sequence>
<dbReference type="Pfam" id="PF21307">
    <property type="entry name" value="Glyco_hydro_95_C"/>
    <property type="match status" value="1"/>
</dbReference>
<reference evidence="4 5" key="1">
    <citation type="journal article" date="2018" name="IMA Fungus">
        <title>IMA Genome-F 9: Draft genome sequence of Annulohypoxylon stygium, Aspergillus mulundensis, Berkeleyomyces basicola (syn. Thielaviopsis basicola), Ceratocystis smalleyi, two Cercospora beticola strains, Coleophoma cylindrospora, Fusarium fracticaudum, Phialophora cf. hyalina, and Morchella septimelata.</title>
        <authorList>
            <person name="Wingfield B.D."/>
            <person name="Bills G.F."/>
            <person name="Dong Y."/>
            <person name="Huang W."/>
            <person name="Nel W.J."/>
            <person name="Swalarsk-Parry B.S."/>
            <person name="Vaghefi N."/>
            <person name="Wilken P.M."/>
            <person name="An Z."/>
            <person name="de Beer Z.W."/>
            <person name="De Vos L."/>
            <person name="Chen L."/>
            <person name="Duong T.A."/>
            <person name="Gao Y."/>
            <person name="Hammerbacher A."/>
            <person name="Kikkert J.R."/>
            <person name="Li Y."/>
            <person name="Li H."/>
            <person name="Li K."/>
            <person name="Li Q."/>
            <person name="Liu X."/>
            <person name="Ma X."/>
            <person name="Naidoo K."/>
            <person name="Pethybridge S.J."/>
            <person name="Sun J."/>
            <person name="Steenkamp E.T."/>
            <person name="van der Nest M.A."/>
            <person name="van Wyk S."/>
            <person name="Wingfield M.J."/>
            <person name="Xiong C."/>
            <person name="Yue Q."/>
            <person name="Zhang X."/>
        </authorList>
    </citation>
    <scope>NUCLEOTIDE SEQUENCE [LARGE SCALE GENOMIC DNA]</scope>
    <source>
        <strain evidence="4 5">BP5796</strain>
    </source>
</reference>
<comment type="caution">
    <text evidence="4">The sequence shown here is derived from an EMBL/GenBank/DDBJ whole genome shotgun (WGS) entry which is preliminary data.</text>
</comment>
<protein>
    <submittedName>
        <fullName evidence="4">Uncharacterized protein</fullName>
    </submittedName>
</protein>
<dbReference type="OrthoDB" id="2848340at2759"/>
<dbReference type="PANTHER" id="PTHR31084:SF18">
    <property type="entry name" value="GLYCOSYL HYDROLASE FAMILY 95 N-TERMINAL DOMAIN-CONTAINING PROTEIN"/>
    <property type="match status" value="1"/>
</dbReference>
<evidence type="ECO:0000313" key="4">
    <source>
        <dbReference type="EMBL" id="RDW56610.1"/>
    </source>
</evidence>
<dbReference type="InterPro" id="IPR016518">
    <property type="entry name" value="Alpha-L-fucosidase"/>
</dbReference>